<dbReference type="CDD" id="cd11386">
    <property type="entry name" value="MCP_signal"/>
    <property type="match status" value="1"/>
</dbReference>
<evidence type="ECO:0000313" key="9">
    <source>
        <dbReference type="EMBL" id="NEX62138.1"/>
    </source>
</evidence>
<keyword evidence="6" id="KW-1133">Transmembrane helix</keyword>
<dbReference type="GO" id="GO:0005886">
    <property type="term" value="C:plasma membrane"/>
    <property type="evidence" value="ECO:0007669"/>
    <property type="project" value="TreeGrafter"/>
</dbReference>
<feature type="domain" description="HAMP" evidence="8">
    <location>
        <begin position="231"/>
        <end position="283"/>
    </location>
</feature>
<dbReference type="PANTHER" id="PTHR43531:SF14">
    <property type="entry name" value="METHYL-ACCEPTING CHEMOTAXIS PROTEIN I-RELATED"/>
    <property type="match status" value="1"/>
</dbReference>
<dbReference type="FunFam" id="1.10.287.950:FF:000001">
    <property type="entry name" value="Methyl-accepting chemotaxis sensory transducer"/>
    <property type="match status" value="1"/>
</dbReference>
<dbReference type="SMART" id="SM00304">
    <property type="entry name" value="HAMP"/>
    <property type="match status" value="1"/>
</dbReference>
<dbReference type="InterPro" id="IPR024478">
    <property type="entry name" value="HlyB_4HB_MCP"/>
</dbReference>
<keyword evidence="10" id="KW-1185">Reference proteome</keyword>
<comment type="caution">
    <text evidence="9">The sequence shown here is derived from an EMBL/GenBank/DDBJ whole genome shotgun (WGS) entry which is preliminary data.</text>
</comment>
<dbReference type="SUPFAM" id="SSF58104">
    <property type="entry name" value="Methyl-accepting chemotaxis protein (MCP) signaling domain"/>
    <property type="match status" value="1"/>
</dbReference>
<feature type="transmembrane region" description="Helical" evidence="6">
    <location>
        <begin position="209"/>
        <end position="229"/>
    </location>
</feature>
<evidence type="ECO:0000256" key="6">
    <source>
        <dbReference type="SAM" id="Phobius"/>
    </source>
</evidence>
<evidence type="ECO:0000259" key="7">
    <source>
        <dbReference type="PROSITE" id="PS50111"/>
    </source>
</evidence>
<evidence type="ECO:0000259" key="8">
    <source>
        <dbReference type="PROSITE" id="PS50885"/>
    </source>
</evidence>
<dbReference type="PROSITE" id="PS50885">
    <property type="entry name" value="HAMP"/>
    <property type="match status" value="1"/>
</dbReference>
<keyword evidence="6" id="KW-0812">Transmembrane</keyword>
<proteinExistence type="inferred from homology"/>
<dbReference type="Gene3D" id="1.10.287.950">
    <property type="entry name" value="Methyl-accepting chemotaxis protein"/>
    <property type="match status" value="1"/>
</dbReference>
<keyword evidence="6" id="KW-0472">Membrane</keyword>
<dbReference type="Pfam" id="PF00015">
    <property type="entry name" value="MCPsignal"/>
    <property type="match status" value="1"/>
</dbReference>
<feature type="coiled-coil region" evidence="5">
    <location>
        <begin position="488"/>
        <end position="515"/>
    </location>
</feature>
<name>A0A6B3SNR0_9BURK</name>
<sequence>MTRTIAGKMSMSRYLQLVRQRTSTLGISQLLAIGFGLAIVLMLTASTYAVIQIALIADQVDDLIHKNHTKSTLAYSVKDSLNASARSMRNVLFLTVAKEINQELFAVSRAEQTAQDILDRFKQMAGSDQERKAFQEVISARDEYAPKLAAYLKLIRDGEIEQARDLALPDIVPVQQRYLDSLDRLIQQEAGGMESTGRAVLETAGSTRVIVLALAIGATFLAILVGIFVSRRITRPLVQAIDAAKRIATGDLTVQLRKTTGGETGALTQALAEMIDSLVHIVSDVRRASQNMSRSAGEIAQGNQDLSTRTESQASSLEETAATVEELTSTVKQNADNARQANQLASSASDVATRGGTVMQQVVETMATINESAKRIADITSVIDGIAFQTNILALNAAVEAARAGEQGRGFAVVASEVRGLAQRSADAAKQIKELIADSIEKAKAGSRLVDQAGGTIEDVVVSARHVTDIIGEIAAAGEEQRTGIEQVNRAVAQIDQITQQNAALVEEAAAAAQTMHEQANELIQVVSVFRVSEHVPDGAAYRKPMLPMFEFEKSAA</sequence>
<evidence type="ECO:0000256" key="4">
    <source>
        <dbReference type="PROSITE-ProRule" id="PRU00284"/>
    </source>
</evidence>
<dbReference type="GO" id="GO:0004888">
    <property type="term" value="F:transmembrane signaling receptor activity"/>
    <property type="evidence" value="ECO:0007669"/>
    <property type="project" value="InterPro"/>
</dbReference>
<dbReference type="InterPro" id="IPR004090">
    <property type="entry name" value="Chemotax_Me-accpt_rcpt"/>
</dbReference>
<dbReference type="RefSeq" id="WP_163964059.1">
    <property type="nucleotide sequence ID" value="NZ_JAAIVB010000045.1"/>
</dbReference>
<dbReference type="GO" id="GO:0007165">
    <property type="term" value="P:signal transduction"/>
    <property type="evidence" value="ECO:0007669"/>
    <property type="project" value="UniProtKB-KW"/>
</dbReference>
<keyword evidence="4" id="KW-0807">Transducer</keyword>
<dbReference type="PRINTS" id="PR00260">
    <property type="entry name" value="CHEMTRNSDUCR"/>
</dbReference>
<evidence type="ECO:0000256" key="1">
    <source>
        <dbReference type="ARBA" id="ARBA00004370"/>
    </source>
</evidence>
<dbReference type="CDD" id="cd06225">
    <property type="entry name" value="HAMP"/>
    <property type="match status" value="1"/>
</dbReference>
<gene>
    <name evidence="9" type="ORF">G3574_13695</name>
</gene>
<keyword evidence="5" id="KW-0175">Coiled coil</keyword>
<protein>
    <submittedName>
        <fullName evidence="9">HAMP domain-containing protein</fullName>
    </submittedName>
</protein>
<dbReference type="Proteomes" id="UP000482155">
    <property type="component" value="Unassembled WGS sequence"/>
</dbReference>
<reference evidence="9 10" key="1">
    <citation type="submission" date="2020-02" db="EMBL/GenBank/DDBJ databases">
        <authorList>
            <person name="Kim M.K."/>
        </authorList>
    </citation>
    <scope>NUCLEOTIDE SEQUENCE [LARGE SCALE GENOMIC DNA]</scope>
    <source>
        <strain evidence="9 10">17J57-3</strain>
    </source>
</reference>
<dbReference type="AlphaFoldDB" id="A0A6B3SNR0"/>
<evidence type="ECO:0000256" key="3">
    <source>
        <dbReference type="ARBA" id="ARBA00029447"/>
    </source>
</evidence>
<evidence type="ECO:0000313" key="10">
    <source>
        <dbReference type="Proteomes" id="UP000482155"/>
    </source>
</evidence>
<dbReference type="InterPro" id="IPR047347">
    <property type="entry name" value="YvaQ-like_sensor"/>
</dbReference>
<comment type="similarity">
    <text evidence="3">Belongs to the methyl-accepting chemotaxis (MCP) protein family.</text>
</comment>
<feature type="domain" description="Methyl-accepting transducer" evidence="7">
    <location>
        <begin position="288"/>
        <end position="517"/>
    </location>
</feature>
<dbReference type="InterPro" id="IPR051310">
    <property type="entry name" value="MCP_chemotaxis"/>
</dbReference>
<dbReference type="InterPro" id="IPR003660">
    <property type="entry name" value="HAMP_dom"/>
</dbReference>
<evidence type="ECO:0000256" key="5">
    <source>
        <dbReference type="SAM" id="Coils"/>
    </source>
</evidence>
<dbReference type="CDD" id="cd19411">
    <property type="entry name" value="MCP2201-like_sensor"/>
    <property type="match status" value="1"/>
</dbReference>
<dbReference type="PANTHER" id="PTHR43531">
    <property type="entry name" value="PROTEIN ICFG"/>
    <property type="match status" value="1"/>
</dbReference>
<dbReference type="InterPro" id="IPR004089">
    <property type="entry name" value="MCPsignal_dom"/>
</dbReference>
<dbReference type="SMART" id="SM00283">
    <property type="entry name" value="MA"/>
    <property type="match status" value="1"/>
</dbReference>
<dbReference type="EMBL" id="JAAIVB010000045">
    <property type="protein sequence ID" value="NEX62138.1"/>
    <property type="molecule type" value="Genomic_DNA"/>
</dbReference>
<organism evidence="9 10">
    <name type="scientific">Noviherbaspirillum galbum</name>
    <dbReference type="NCBI Taxonomy" id="2709383"/>
    <lineage>
        <taxon>Bacteria</taxon>
        <taxon>Pseudomonadati</taxon>
        <taxon>Pseudomonadota</taxon>
        <taxon>Betaproteobacteria</taxon>
        <taxon>Burkholderiales</taxon>
        <taxon>Oxalobacteraceae</taxon>
        <taxon>Noviherbaspirillum</taxon>
    </lineage>
</organism>
<keyword evidence="2" id="KW-0488">Methylation</keyword>
<evidence type="ECO:0000256" key="2">
    <source>
        <dbReference type="ARBA" id="ARBA00022481"/>
    </source>
</evidence>
<accession>A0A6B3SNR0</accession>
<dbReference type="GO" id="GO:0006935">
    <property type="term" value="P:chemotaxis"/>
    <property type="evidence" value="ECO:0007669"/>
    <property type="project" value="InterPro"/>
</dbReference>
<dbReference type="PROSITE" id="PS50111">
    <property type="entry name" value="CHEMOTAXIS_TRANSDUC_2"/>
    <property type="match status" value="1"/>
</dbReference>
<dbReference type="Pfam" id="PF00672">
    <property type="entry name" value="HAMP"/>
    <property type="match status" value="1"/>
</dbReference>
<comment type="subcellular location">
    <subcellularLocation>
        <location evidence="1">Membrane</location>
    </subcellularLocation>
</comment>
<dbReference type="Pfam" id="PF12729">
    <property type="entry name" value="4HB_MCP_1"/>
    <property type="match status" value="1"/>
</dbReference>